<keyword evidence="3" id="KW-1185">Reference proteome</keyword>
<protein>
    <recommendedName>
        <fullName evidence="1">F-box domain-containing protein</fullName>
    </recommendedName>
</protein>
<dbReference type="Pfam" id="PF08268">
    <property type="entry name" value="FBA_3"/>
    <property type="match status" value="1"/>
</dbReference>
<evidence type="ECO:0000259" key="1">
    <source>
        <dbReference type="PROSITE" id="PS50181"/>
    </source>
</evidence>
<dbReference type="PANTHER" id="PTHR31672">
    <property type="entry name" value="BNACNNG10540D PROTEIN"/>
    <property type="match status" value="1"/>
</dbReference>
<dbReference type="SMART" id="SM00256">
    <property type="entry name" value="FBOX"/>
    <property type="match status" value="1"/>
</dbReference>
<dbReference type="InterPro" id="IPR036047">
    <property type="entry name" value="F-box-like_dom_sf"/>
</dbReference>
<dbReference type="PROSITE" id="PS50181">
    <property type="entry name" value="FBOX"/>
    <property type="match status" value="1"/>
</dbReference>
<dbReference type="PANTHER" id="PTHR31672:SF13">
    <property type="entry name" value="F-BOX PROTEIN CPR30-LIKE"/>
    <property type="match status" value="1"/>
</dbReference>
<dbReference type="Gene3D" id="1.20.1280.50">
    <property type="match status" value="1"/>
</dbReference>
<dbReference type="Pfam" id="PF12937">
    <property type="entry name" value="F-box-like"/>
    <property type="match status" value="1"/>
</dbReference>
<organism evidence="2 3">
    <name type="scientific">Lactuca saligna</name>
    <name type="common">Willowleaf lettuce</name>
    <dbReference type="NCBI Taxonomy" id="75948"/>
    <lineage>
        <taxon>Eukaryota</taxon>
        <taxon>Viridiplantae</taxon>
        <taxon>Streptophyta</taxon>
        <taxon>Embryophyta</taxon>
        <taxon>Tracheophyta</taxon>
        <taxon>Spermatophyta</taxon>
        <taxon>Magnoliopsida</taxon>
        <taxon>eudicotyledons</taxon>
        <taxon>Gunneridae</taxon>
        <taxon>Pentapetalae</taxon>
        <taxon>asterids</taxon>
        <taxon>campanulids</taxon>
        <taxon>Asterales</taxon>
        <taxon>Asteraceae</taxon>
        <taxon>Cichorioideae</taxon>
        <taxon>Cichorieae</taxon>
        <taxon>Lactucinae</taxon>
        <taxon>Lactuca</taxon>
    </lineage>
</organism>
<dbReference type="Proteomes" id="UP001177003">
    <property type="component" value="Chromosome 8"/>
</dbReference>
<dbReference type="AlphaFoldDB" id="A0AA35ZR00"/>
<proteinExistence type="predicted"/>
<reference evidence="2" key="1">
    <citation type="submission" date="2023-04" db="EMBL/GenBank/DDBJ databases">
        <authorList>
            <person name="Vijverberg K."/>
            <person name="Xiong W."/>
            <person name="Schranz E."/>
        </authorList>
    </citation>
    <scope>NUCLEOTIDE SEQUENCE</scope>
</reference>
<dbReference type="InterPro" id="IPR013187">
    <property type="entry name" value="F-box-assoc_dom_typ3"/>
</dbReference>
<dbReference type="InterPro" id="IPR001810">
    <property type="entry name" value="F-box_dom"/>
</dbReference>
<dbReference type="InterPro" id="IPR050796">
    <property type="entry name" value="SCF_F-box_component"/>
</dbReference>
<dbReference type="SUPFAM" id="SSF81383">
    <property type="entry name" value="F-box domain"/>
    <property type="match status" value="1"/>
</dbReference>
<dbReference type="InterPro" id="IPR017451">
    <property type="entry name" value="F-box-assoc_interact_dom"/>
</dbReference>
<gene>
    <name evidence="2" type="ORF">LSALG_LOCUS35182</name>
</gene>
<name>A0AA35ZR00_LACSI</name>
<feature type="domain" description="F-box" evidence="1">
    <location>
        <begin position="1"/>
        <end position="44"/>
    </location>
</feature>
<accession>A0AA35ZR00</accession>
<sequence>MENLPSDVLSDIFIRLLAKQLAQMRSVCKSWNALLSQSSFIKSHLHRSVHNNHEFLLFYEKCEALHLDSEPFTAHPSTSPHVELTDFIKLPATLQSRGANVIGSVNGLICLYYGLCNRFVVHIWNPSISVVSTLPRYSMPSICDDPIRILFRFGFDPKTDDYKVVKLANFLQPPSFMDPIVVAILGTNFFLVKEWLQVEVYSMRKGSWKVITERFPSQVTGITRTNEVCVDGHDGHIHWFCSVDEGKEQALVAFDLGFETFCEIPVSACINALML</sequence>
<dbReference type="NCBIfam" id="TIGR01640">
    <property type="entry name" value="F_box_assoc_1"/>
    <property type="match status" value="1"/>
</dbReference>
<evidence type="ECO:0000313" key="3">
    <source>
        <dbReference type="Proteomes" id="UP001177003"/>
    </source>
</evidence>
<evidence type="ECO:0000313" key="2">
    <source>
        <dbReference type="EMBL" id="CAI9296297.1"/>
    </source>
</evidence>
<dbReference type="EMBL" id="OX465084">
    <property type="protein sequence ID" value="CAI9296297.1"/>
    <property type="molecule type" value="Genomic_DNA"/>
</dbReference>